<feature type="transmembrane region" description="Helical" evidence="1">
    <location>
        <begin position="63"/>
        <end position="83"/>
    </location>
</feature>
<feature type="transmembrane region" description="Helical" evidence="1">
    <location>
        <begin position="208"/>
        <end position="228"/>
    </location>
</feature>
<name>A0A410K0R6_9BACT</name>
<dbReference type="RefSeq" id="WP_128467267.1">
    <property type="nucleotide sequence ID" value="NZ_CP035108.1"/>
</dbReference>
<gene>
    <name evidence="3" type="ORF">EP073_11370</name>
</gene>
<dbReference type="AlphaFoldDB" id="A0A410K0R6"/>
<feature type="transmembrane region" description="Helical" evidence="1">
    <location>
        <begin position="263"/>
        <end position="280"/>
    </location>
</feature>
<sequence>MKQAFIALHLSIFVAGFTGLFGRLITLDAGVLVWWRVFVAALCFYIILKAVGKFKLYSPAEILQAGAVGAVMCLHWVLFYGSIKASNVSVGVVCFSLTGFFTALVEPLMLRIRFNYKELFYGCFAVAGILLIFHFDSRYRLGIGLGVVSSLVCALAITFNKLVIPKFSYIPLLTFYEIAGGMVFLSFLAPAYLYFFGAGAVIPDARNMFFIVILAVFCTIGLQLLQIYALKRISAFTVNLSYNLEPVYTIILAAVIFREMSEVNASFFAGLGIIILSVLLQMRDVVRKGT</sequence>
<feature type="transmembrane region" description="Helical" evidence="1">
    <location>
        <begin position="141"/>
        <end position="163"/>
    </location>
</feature>
<dbReference type="KEGG" id="gtl:EP073_11370"/>
<reference evidence="3 4" key="1">
    <citation type="submission" date="2019-01" db="EMBL/GenBank/DDBJ databases">
        <title>Geovibrio thiophilus DSM 11263, complete genome.</title>
        <authorList>
            <person name="Spring S."/>
            <person name="Bunk B."/>
            <person name="Sproer C."/>
        </authorList>
    </citation>
    <scope>NUCLEOTIDE SEQUENCE [LARGE SCALE GENOMIC DNA]</scope>
    <source>
        <strain evidence="3 4">DSM 11263</strain>
    </source>
</reference>
<evidence type="ECO:0000259" key="2">
    <source>
        <dbReference type="Pfam" id="PF00892"/>
    </source>
</evidence>
<dbReference type="SUPFAM" id="SSF103481">
    <property type="entry name" value="Multidrug resistance efflux transporter EmrE"/>
    <property type="match status" value="2"/>
</dbReference>
<feature type="transmembrane region" description="Helical" evidence="1">
    <location>
        <begin position="89"/>
        <end position="110"/>
    </location>
</feature>
<dbReference type="Pfam" id="PF00892">
    <property type="entry name" value="EamA"/>
    <property type="match status" value="2"/>
</dbReference>
<feature type="transmembrane region" description="Helical" evidence="1">
    <location>
        <begin position="240"/>
        <end position="257"/>
    </location>
</feature>
<proteinExistence type="predicted"/>
<dbReference type="InterPro" id="IPR000620">
    <property type="entry name" value="EamA_dom"/>
</dbReference>
<feature type="transmembrane region" description="Helical" evidence="1">
    <location>
        <begin position="119"/>
        <end position="135"/>
    </location>
</feature>
<keyword evidence="1" id="KW-0472">Membrane</keyword>
<evidence type="ECO:0000313" key="4">
    <source>
        <dbReference type="Proteomes" id="UP000287502"/>
    </source>
</evidence>
<keyword evidence="4" id="KW-1185">Reference proteome</keyword>
<dbReference type="Proteomes" id="UP000287502">
    <property type="component" value="Chromosome"/>
</dbReference>
<feature type="domain" description="EamA" evidence="2">
    <location>
        <begin position="6"/>
        <end position="133"/>
    </location>
</feature>
<dbReference type="PANTHER" id="PTHR22911">
    <property type="entry name" value="ACYL-MALONYL CONDENSING ENZYME-RELATED"/>
    <property type="match status" value="1"/>
</dbReference>
<dbReference type="OrthoDB" id="9150437at2"/>
<accession>A0A410K0R6</accession>
<dbReference type="InterPro" id="IPR037185">
    <property type="entry name" value="EmrE-like"/>
</dbReference>
<dbReference type="PANTHER" id="PTHR22911:SF79">
    <property type="entry name" value="MOBA-LIKE NTP TRANSFERASE DOMAIN-CONTAINING PROTEIN"/>
    <property type="match status" value="1"/>
</dbReference>
<evidence type="ECO:0000256" key="1">
    <source>
        <dbReference type="SAM" id="Phobius"/>
    </source>
</evidence>
<feature type="domain" description="EamA" evidence="2">
    <location>
        <begin position="141"/>
        <end position="280"/>
    </location>
</feature>
<dbReference type="EMBL" id="CP035108">
    <property type="protein sequence ID" value="QAR33982.1"/>
    <property type="molecule type" value="Genomic_DNA"/>
</dbReference>
<feature type="transmembrane region" description="Helical" evidence="1">
    <location>
        <begin position="32"/>
        <end position="51"/>
    </location>
</feature>
<feature type="transmembrane region" description="Helical" evidence="1">
    <location>
        <begin position="175"/>
        <end position="196"/>
    </location>
</feature>
<protein>
    <submittedName>
        <fullName evidence="3">DMT family transporter</fullName>
    </submittedName>
</protein>
<keyword evidence="1" id="KW-1133">Transmembrane helix</keyword>
<evidence type="ECO:0000313" key="3">
    <source>
        <dbReference type="EMBL" id="QAR33982.1"/>
    </source>
</evidence>
<organism evidence="3 4">
    <name type="scientific">Geovibrio thiophilus</name>
    <dbReference type="NCBI Taxonomy" id="139438"/>
    <lineage>
        <taxon>Bacteria</taxon>
        <taxon>Pseudomonadati</taxon>
        <taxon>Deferribacterota</taxon>
        <taxon>Deferribacteres</taxon>
        <taxon>Deferribacterales</taxon>
        <taxon>Geovibrionaceae</taxon>
        <taxon>Geovibrio</taxon>
    </lineage>
</organism>
<dbReference type="GO" id="GO:0016020">
    <property type="term" value="C:membrane"/>
    <property type="evidence" value="ECO:0007669"/>
    <property type="project" value="InterPro"/>
</dbReference>
<keyword evidence="1" id="KW-0812">Transmembrane</keyword>